<dbReference type="InterPro" id="IPR005467">
    <property type="entry name" value="His_kinase_dom"/>
</dbReference>
<dbReference type="Gene3D" id="1.10.287.130">
    <property type="match status" value="1"/>
</dbReference>
<evidence type="ECO:0000256" key="6">
    <source>
        <dbReference type="ARBA" id="ARBA00022679"/>
    </source>
</evidence>
<dbReference type="RefSeq" id="WP_338420201.1">
    <property type="nucleotide sequence ID" value="NZ_WJPM01000012.1"/>
</dbReference>
<dbReference type="PROSITE" id="PS50885">
    <property type="entry name" value="HAMP"/>
    <property type="match status" value="1"/>
</dbReference>
<dbReference type="PROSITE" id="PS50109">
    <property type="entry name" value="HIS_KIN"/>
    <property type="match status" value="1"/>
</dbReference>
<dbReference type="PANTHER" id="PTHR45436">
    <property type="entry name" value="SENSOR HISTIDINE KINASE YKOH"/>
    <property type="match status" value="1"/>
</dbReference>
<evidence type="ECO:0000313" key="20">
    <source>
        <dbReference type="Proteomes" id="UP000439314"/>
    </source>
</evidence>
<evidence type="ECO:0000256" key="8">
    <source>
        <dbReference type="ARBA" id="ARBA00022741"/>
    </source>
</evidence>
<evidence type="ECO:0000256" key="4">
    <source>
        <dbReference type="ARBA" id="ARBA00022519"/>
    </source>
</evidence>
<dbReference type="SUPFAM" id="SSF47384">
    <property type="entry name" value="Homodimeric domain of signal transducing histidine kinase"/>
    <property type="match status" value="1"/>
</dbReference>
<dbReference type="AlphaFoldDB" id="A0A6N7QAR9"/>
<evidence type="ECO:0000313" key="17">
    <source>
        <dbReference type="EMBL" id="MRH01394.1"/>
    </source>
</evidence>
<dbReference type="SUPFAM" id="SSF55874">
    <property type="entry name" value="ATPase domain of HSP90 chaperone/DNA topoisomerase II/histidine kinase"/>
    <property type="match status" value="1"/>
</dbReference>
<evidence type="ECO:0000259" key="16">
    <source>
        <dbReference type="PROSITE" id="PS50885"/>
    </source>
</evidence>
<gene>
    <name evidence="17" type="ORF">GIY21_13955</name>
    <name evidence="18" type="ORF">GIY22_14505</name>
</gene>
<evidence type="ECO:0000256" key="14">
    <source>
        <dbReference type="RuleBase" id="RU364088"/>
    </source>
</evidence>
<keyword evidence="6 14" id="KW-0808">Transferase</keyword>
<dbReference type="CDD" id="cd00075">
    <property type="entry name" value="HATPase"/>
    <property type="match status" value="1"/>
</dbReference>
<sequence length="480" mass="52244">MSAPARPSIALRLAGLFAATALLGFALIGLVLHQVLEHELRRHQREELRSRMDAVQYMLVNSRSQELAAHARTRLASVSSAPDLRFWLWSEDPAFRYGRGAEAMAAATRGRSGLVRIGDPQTLGIADAQPLSWQAIGQTLPATPVRPPVQLIAAMDSAPFALTRRRFDIALALVTLAGTALVGALGYWIAKLGLRPVQRLSADAQRIGPHDRRRLDLPRLPRELEDLGASLNAAFDRLDAAYAQQESFNADVAHELRTPLASLIGQTQVALTRHRDAQQLRQVLQSNLEELERLRAIVADMLFLARAEQGQRARQCEDASLAEEVGKTVEFFEVLLDEAGLQVEVRGDVVVPVEKSLLRRALSNLLHNAIQHSTHSAGAAPIVVEIAQRGGEALIAFSNPSVALAPEHLQRLFDRFYRGDAARANSRESHGLGLAIVKAVASMHGGRVFAQHRDGITTIGFSVALDGTATGVPAHAALRW</sequence>
<dbReference type="FunFam" id="1.10.287.130:FF:000001">
    <property type="entry name" value="Two-component sensor histidine kinase"/>
    <property type="match status" value="1"/>
</dbReference>
<comment type="catalytic activity">
    <reaction evidence="1 14">
        <text>ATP + protein L-histidine = ADP + protein N-phospho-L-histidine.</text>
        <dbReference type="EC" id="2.7.13.3"/>
    </reaction>
</comment>
<evidence type="ECO:0000256" key="7">
    <source>
        <dbReference type="ARBA" id="ARBA00022692"/>
    </source>
</evidence>
<evidence type="ECO:0000313" key="19">
    <source>
        <dbReference type="Proteomes" id="UP000437931"/>
    </source>
</evidence>
<keyword evidence="7 14" id="KW-0812">Transmembrane</keyword>
<comment type="caution">
    <text evidence="17">The sequence shown here is derived from an EMBL/GenBank/DDBJ whole genome shotgun (WGS) entry which is preliminary data.</text>
</comment>
<dbReference type="EMBL" id="WJPM01000012">
    <property type="protein sequence ID" value="MRH75832.1"/>
    <property type="molecule type" value="Genomic_DNA"/>
</dbReference>
<keyword evidence="9 14" id="KW-0418">Kinase</keyword>
<evidence type="ECO:0000313" key="18">
    <source>
        <dbReference type="EMBL" id="MRH75832.1"/>
    </source>
</evidence>
<dbReference type="Pfam" id="PF02518">
    <property type="entry name" value="HATPase_c"/>
    <property type="match status" value="1"/>
</dbReference>
<evidence type="ECO:0000256" key="9">
    <source>
        <dbReference type="ARBA" id="ARBA00022777"/>
    </source>
</evidence>
<evidence type="ECO:0000256" key="3">
    <source>
        <dbReference type="ARBA" id="ARBA00022475"/>
    </source>
</evidence>
<dbReference type="InterPro" id="IPR036097">
    <property type="entry name" value="HisK_dim/P_sf"/>
</dbReference>
<evidence type="ECO:0000256" key="12">
    <source>
        <dbReference type="ARBA" id="ARBA00023012"/>
    </source>
</evidence>
<dbReference type="InterPro" id="IPR036890">
    <property type="entry name" value="HATPase_C_sf"/>
</dbReference>
<keyword evidence="19" id="KW-1185">Reference proteome</keyword>
<dbReference type="InterPro" id="IPR004358">
    <property type="entry name" value="Sig_transdc_His_kin-like_C"/>
</dbReference>
<evidence type="ECO:0000256" key="11">
    <source>
        <dbReference type="ARBA" id="ARBA00022989"/>
    </source>
</evidence>
<keyword evidence="10 14" id="KW-0067">ATP-binding</keyword>
<protein>
    <recommendedName>
        <fullName evidence="14">Sensor protein</fullName>
        <ecNumber evidence="14">2.7.13.3</ecNumber>
    </recommendedName>
</protein>
<keyword evidence="3 14" id="KW-1003">Cell membrane</keyword>
<evidence type="ECO:0000256" key="10">
    <source>
        <dbReference type="ARBA" id="ARBA00022840"/>
    </source>
</evidence>
<dbReference type="Pfam" id="PF00672">
    <property type="entry name" value="HAMP"/>
    <property type="match status" value="1"/>
</dbReference>
<dbReference type="NCBIfam" id="TIGR01386">
    <property type="entry name" value="cztS_silS_copS"/>
    <property type="match status" value="1"/>
</dbReference>
<dbReference type="InterPro" id="IPR006290">
    <property type="entry name" value="CztS_silS_copS"/>
</dbReference>
<keyword evidence="12 14" id="KW-0902">Two-component regulatory system</keyword>
<reference evidence="19 20" key="1">
    <citation type="submission" date="2019-11" db="EMBL/GenBank/DDBJ databases">
        <title>First report of rice panicle blight caused by Xanthomonas sp. in Iran.</title>
        <authorList>
            <person name="Mirghasempour S.A."/>
            <person name="Huang S."/>
            <person name="Brady C.L."/>
            <person name="Studholme D.J."/>
        </authorList>
    </citation>
    <scope>NUCLEOTIDE SEQUENCE [LARGE SCALE GENOMIC DNA]</scope>
    <source>
        <strain evidence="17 20">ASD011</strain>
        <strain evidence="19">SAM114</strain>
    </source>
</reference>
<dbReference type="InterPro" id="IPR050428">
    <property type="entry name" value="TCS_sensor_his_kinase"/>
</dbReference>
<keyword evidence="5" id="KW-0597">Phosphoprotein</keyword>
<keyword evidence="11 14" id="KW-1133">Transmembrane helix</keyword>
<evidence type="ECO:0000256" key="2">
    <source>
        <dbReference type="ARBA" id="ARBA00004533"/>
    </source>
</evidence>
<reference evidence="18" key="2">
    <citation type="journal article" date="2020" name="Plant Dis.">
        <title>A Grain Rot of Rice in Iran Caused by a Xanthomonas Strain Closely Related to X. sacchari.</title>
        <authorList>
            <person name="Mirghasempour S.A."/>
            <person name="Huang S."/>
            <person name="Studholme D.J."/>
            <person name="Brady C.L."/>
        </authorList>
    </citation>
    <scope>NUCLEOTIDE SEQUENCE</scope>
    <source>
        <strain evidence="18">SAM114</strain>
    </source>
</reference>
<evidence type="ECO:0000259" key="15">
    <source>
        <dbReference type="PROSITE" id="PS50109"/>
    </source>
</evidence>
<feature type="domain" description="Histidine kinase" evidence="15">
    <location>
        <begin position="251"/>
        <end position="467"/>
    </location>
</feature>
<dbReference type="PANTHER" id="PTHR45436:SF9">
    <property type="entry name" value="SENSOR PROTEIN"/>
    <property type="match status" value="1"/>
</dbReference>
<dbReference type="SMART" id="SM00387">
    <property type="entry name" value="HATPase_c"/>
    <property type="match status" value="1"/>
</dbReference>
<accession>A0A6N7QAR9</accession>
<dbReference type="Gene3D" id="3.30.565.10">
    <property type="entry name" value="Histidine kinase-like ATPase, C-terminal domain"/>
    <property type="match status" value="1"/>
</dbReference>
<comment type="function">
    <text evidence="14">Member of a two-component regulatory system.</text>
</comment>
<keyword evidence="4 14" id="KW-0997">Cell inner membrane</keyword>
<dbReference type="SMART" id="SM00388">
    <property type="entry name" value="HisKA"/>
    <property type="match status" value="1"/>
</dbReference>
<dbReference type="GO" id="GO:0005886">
    <property type="term" value="C:plasma membrane"/>
    <property type="evidence" value="ECO:0007669"/>
    <property type="project" value="UniProtKB-SubCell"/>
</dbReference>
<keyword evidence="13 14" id="KW-0472">Membrane</keyword>
<feature type="transmembrane region" description="Helical" evidence="14">
    <location>
        <begin position="169"/>
        <end position="190"/>
    </location>
</feature>
<dbReference type="InterPro" id="IPR003661">
    <property type="entry name" value="HisK_dim/P_dom"/>
</dbReference>
<dbReference type="Proteomes" id="UP000437931">
    <property type="component" value="Unassembled WGS sequence"/>
</dbReference>
<evidence type="ECO:0000256" key="5">
    <source>
        <dbReference type="ARBA" id="ARBA00022553"/>
    </source>
</evidence>
<dbReference type="CDD" id="cd00082">
    <property type="entry name" value="HisKA"/>
    <property type="match status" value="1"/>
</dbReference>
<dbReference type="EMBL" id="WJPN01000012">
    <property type="protein sequence ID" value="MRH01394.1"/>
    <property type="molecule type" value="Genomic_DNA"/>
</dbReference>
<feature type="domain" description="HAMP" evidence="16">
    <location>
        <begin position="191"/>
        <end position="243"/>
    </location>
</feature>
<dbReference type="InterPro" id="IPR003594">
    <property type="entry name" value="HATPase_dom"/>
</dbReference>
<dbReference type="GO" id="GO:0000155">
    <property type="term" value="F:phosphorelay sensor kinase activity"/>
    <property type="evidence" value="ECO:0007669"/>
    <property type="project" value="InterPro"/>
</dbReference>
<keyword evidence="8 14" id="KW-0547">Nucleotide-binding</keyword>
<dbReference type="PRINTS" id="PR00344">
    <property type="entry name" value="BCTRLSENSOR"/>
</dbReference>
<evidence type="ECO:0000256" key="13">
    <source>
        <dbReference type="ARBA" id="ARBA00023136"/>
    </source>
</evidence>
<comment type="subcellular location">
    <subcellularLocation>
        <location evidence="2 14">Cell inner membrane</location>
    </subcellularLocation>
</comment>
<dbReference type="Gene3D" id="6.10.340.10">
    <property type="match status" value="1"/>
</dbReference>
<dbReference type="InterPro" id="IPR003660">
    <property type="entry name" value="HAMP_dom"/>
</dbReference>
<organism evidence="17 20">
    <name type="scientific">Xanthomonas sontii</name>
    <dbReference type="NCBI Taxonomy" id="2650745"/>
    <lineage>
        <taxon>Bacteria</taxon>
        <taxon>Pseudomonadati</taxon>
        <taxon>Pseudomonadota</taxon>
        <taxon>Gammaproteobacteria</taxon>
        <taxon>Lysobacterales</taxon>
        <taxon>Lysobacteraceae</taxon>
        <taxon>Xanthomonas</taxon>
    </lineage>
</organism>
<dbReference type="EC" id="2.7.13.3" evidence="14"/>
<dbReference type="Proteomes" id="UP000439314">
    <property type="component" value="Unassembled WGS sequence"/>
</dbReference>
<feature type="transmembrane region" description="Helical" evidence="14">
    <location>
        <begin position="12"/>
        <end position="32"/>
    </location>
</feature>
<proteinExistence type="predicted"/>
<dbReference type="GO" id="GO:0005524">
    <property type="term" value="F:ATP binding"/>
    <property type="evidence" value="ECO:0007669"/>
    <property type="project" value="UniProtKB-KW"/>
</dbReference>
<name>A0A6N7QAR9_9XANT</name>
<evidence type="ECO:0000256" key="1">
    <source>
        <dbReference type="ARBA" id="ARBA00000085"/>
    </source>
</evidence>
<dbReference type="Pfam" id="PF00512">
    <property type="entry name" value="HisKA"/>
    <property type="match status" value="1"/>
</dbReference>